<organism evidence="3 4">
    <name type="scientific">Thermodesulfitimonas autotrophica</name>
    <dbReference type="NCBI Taxonomy" id="1894989"/>
    <lineage>
        <taxon>Bacteria</taxon>
        <taxon>Bacillati</taxon>
        <taxon>Bacillota</taxon>
        <taxon>Clostridia</taxon>
        <taxon>Thermoanaerobacterales</taxon>
        <taxon>Thermoanaerobacteraceae</taxon>
        <taxon>Thermodesulfitimonas</taxon>
    </lineage>
</organism>
<feature type="region of interest" description="Disordered" evidence="1">
    <location>
        <begin position="65"/>
        <end position="105"/>
    </location>
</feature>
<protein>
    <submittedName>
        <fullName evidence="3">Amphi-Trp domain-containing protein</fullName>
    </submittedName>
</protein>
<evidence type="ECO:0000313" key="4">
    <source>
        <dbReference type="Proteomes" id="UP000282654"/>
    </source>
</evidence>
<proteinExistence type="predicted"/>
<dbReference type="Pfam" id="PF20068">
    <property type="entry name" value="Amphi-Trp"/>
    <property type="match status" value="1"/>
</dbReference>
<reference evidence="3 4" key="1">
    <citation type="submission" date="2018-11" db="EMBL/GenBank/DDBJ databases">
        <title>Genomic Encyclopedia of Type Strains, Phase IV (KMG-IV): sequencing the most valuable type-strain genomes for metagenomic binning, comparative biology and taxonomic classification.</title>
        <authorList>
            <person name="Goeker M."/>
        </authorList>
    </citation>
    <scope>NUCLEOTIDE SEQUENCE [LARGE SCALE GENOMIC DNA]</scope>
    <source>
        <strain evidence="3 4">DSM 102936</strain>
    </source>
</reference>
<dbReference type="EMBL" id="RKRE01000002">
    <property type="protein sequence ID" value="RPF46654.1"/>
    <property type="molecule type" value="Genomic_DNA"/>
</dbReference>
<dbReference type="OrthoDB" id="4411850at2"/>
<dbReference type="InterPro" id="IPR027598">
    <property type="entry name" value="Amphi-Trp_dom"/>
</dbReference>
<evidence type="ECO:0000313" key="3">
    <source>
        <dbReference type="EMBL" id="RPF46654.1"/>
    </source>
</evidence>
<dbReference type="AlphaFoldDB" id="A0A3N5AP70"/>
<sequence length="105" mass="11617">MAKIKQEMSREELVSFLERILSELKEGKLTVAELPLRLPDKAKVEIETETKKDGQEIELEIKWQVPAEGQEDSAAATGKEQLAASEGQTETASEEGEKECGKDQA</sequence>
<gene>
    <name evidence="3" type="ORF">EDD75_0905</name>
</gene>
<accession>A0A3N5AP70</accession>
<evidence type="ECO:0000259" key="2">
    <source>
        <dbReference type="Pfam" id="PF20068"/>
    </source>
</evidence>
<keyword evidence="4" id="KW-1185">Reference proteome</keyword>
<name>A0A3N5AP70_9THEO</name>
<dbReference type="Proteomes" id="UP000282654">
    <property type="component" value="Unassembled WGS sequence"/>
</dbReference>
<comment type="caution">
    <text evidence="3">The sequence shown here is derived from an EMBL/GenBank/DDBJ whole genome shotgun (WGS) entry which is preliminary data.</text>
</comment>
<evidence type="ECO:0000256" key="1">
    <source>
        <dbReference type="SAM" id="MobiDB-lite"/>
    </source>
</evidence>
<dbReference type="RefSeq" id="WP_123928657.1">
    <property type="nucleotide sequence ID" value="NZ_RKRE01000002.1"/>
</dbReference>
<dbReference type="NCBIfam" id="TIGR04354">
    <property type="entry name" value="amphi-Trp"/>
    <property type="match status" value="1"/>
</dbReference>
<feature type="domain" description="Amphi-Trp" evidence="2">
    <location>
        <begin position="3"/>
        <end position="72"/>
    </location>
</feature>